<organism evidence="3 4">
    <name type="scientific">Pseudomonas frederiksbergensis</name>
    <dbReference type="NCBI Taxonomy" id="104087"/>
    <lineage>
        <taxon>Bacteria</taxon>
        <taxon>Pseudomonadati</taxon>
        <taxon>Pseudomonadota</taxon>
        <taxon>Gammaproteobacteria</taxon>
        <taxon>Pseudomonadales</taxon>
        <taxon>Pseudomonadaceae</taxon>
        <taxon>Pseudomonas</taxon>
    </lineage>
</organism>
<name>A0A2S8HDB9_9PSED</name>
<feature type="signal peptide" evidence="2">
    <location>
        <begin position="1"/>
        <end position="22"/>
    </location>
</feature>
<proteinExistence type="predicted"/>
<dbReference type="RefSeq" id="WP_105346200.1">
    <property type="nucleotide sequence ID" value="NZ_PUIN01000014.1"/>
</dbReference>
<feature type="region of interest" description="Disordered" evidence="1">
    <location>
        <begin position="45"/>
        <end position="66"/>
    </location>
</feature>
<reference evidence="3 4" key="1">
    <citation type="submission" date="2018-02" db="EMBL/GenBank/DDBJ databases">
        <title>Draft genome sequencing of Pseudomonas frederiksbergensis 11-D3.</title>
        <authorList>
            <person name="Zheng B.-X."/>
        </authorList>
    </citation>
    <scope>NUCLEOTIDE SEQUENCE [LARGE SCALE GENOMIC DNA]</scope>
    <source>
        <strain evidence="3 4">11-D3</strain>
    </source>
</reference>
<dbReference type="Proteomes" id="UP000239687">
    <property type="component" value="Unassembled WGS sequence"/>
</dbReference>
<dbReference type="AlphaFoldDB" id="A0A2S8HDB9"/>
<evidence type="ECO:0000313" key="3">
    <source>
        <dbReference type="EMBL" id="PQP00499.1"/>
    </source>
</evidence>
<gene>
    <name evidence="3" type="ORF">C5612_23775</name>
</gene>
<feature type="region of interest" description="Disordered" evidence="1">
    <location>
        <begin position="101"/>
        <end position="150"/>
    </location>
</feature>
<protein>
    <submittedName>
        <fullName evidence="3">Uncharacterized protein</fullName>
    </submittedName>
</protein>
<evidence type="ECO:0000256" key="2">
    <source>
        <dbReference type="SAM" id="SignalP"/>
    </source>
</evidence>
<evidence type="ECO:0000313" key="4">
    <source>
        <dbReference type="Proteomes" id="UP000239687"/>
    </source>
</evidence>
<dbReference type="EMBL" id="PUIN01000014">
    <property type="protein sequence ID" value="PQP00499.1"/>
    <property type="molecule type" value="Genomic_DNA"/>
</dbReference>
<dbReference type="PROSITE" id="PS51257">
    <property type="entry name" value="PROKAR_LIPOPROTEIN"/>
    <property type="match status" value="1"/>
</dbReference>
<feature type="chain" id="PRO_5015597443" evidence="2">
    <location>
        <begin position="23"/>
        <end position="150"/>
    </location>
</feature>
<comment type="caution">
    <text evidence="3">The sequence shown here is derived from an EMBL/GenBank/DDBJ whole genome shotgun (WGS) entry which is preliminary data.</text>
</comment>
<keyword evidence="2" id="KW-0732">Signal</keyword>
<sequence>MSRLSSFSLCVVVSMACTQVQAETVVPLKGQSSQQTQLDINDCRNVAASQSSSTPPPSGGRLRGAAVGAAAGAVGAEVRGRQHDEFYEGVDDDVKQEYRQNRAGQTAAAGAVVGGARQRQERRAQQQTNASTSSTAYTSCLQGRGYQVTP</sequence>
<feature type="compositionally biased region" description="Low complexity" evidence="1">
    <location>
        <begin position="125"/>
        <end position="136"/>
    </location>
</feature>
<accession>A0A2S8HDB9</accession>
<feature type="compositionally biased region" description="Low complexity" evidence="1">
    <location>
        <begin position="49"/>
        <end position="66"/>
    </location>
</feature>
<evidence type="ECO:0000256" key="1">
    <source>
        <dbReference type="SAM" id="MobiDB-lite"/>
    </source>
</evidence>
<feature type="compositionally biased region" description="Low complexity" evidence="1">
    <location>
        <begin position="101"/>
        <end position="117"/>
    </location>
</feature>